<gene>
    <name evidence="3" type="ORF">F7D73_03165</name>
</gene>
<evidence type="ECO:0000256" key="1">
    <source>
        <dbReference type="SAM" id="Phobius"/>
    </source>
</evidence>
<comment type="caution">
    <text evidence="3">The sequence shown here is derived from an EMBL/GenBank/DDBJ whole genome shotgun (WGS) entry which is preliminary data.</text>
</comment>
<keyword evidence="1" id="KW-0472">Membrane</keyword>
<feature type="domain" description="KAP NTPase" evidence="2">
    <location>
        <begin position="158"/>
        <end position="423"/>
    </location>
</feature>
<reference evidence="3 4" key="1">
    <citation type="submission" date="2019-09" db="EMBL/GenBank/DDBJ databases">
        <title>Distinct polysaccharide growth profiles of human intestinal Prevotella copri isolates.</title>
        <authorList>
            <person name="Fehlner-Peach H."/>
            <person name="Magnabosco C."/>
            <person name="Raghavan V."/>
            <person name="Scher J.U."/>
            <person name="Tett A."/>
            <person name="Cox L.M."/>
            <person name="Gottsegen C."/>
            <person name="Watters A."/>
            <person name="Wiltshire- Gordon J.D."/>
            <person name="Segata N."/>
            <person name="Bonneau R."/>
            <person name="Littman D.R."/>
        </authorList>
    </citation>
    <scope>NUCLEOTIDE SEQUENCE [LARGE SCALE GENOMIC DNA]</scope>
    <source>
        <strain evidence="4">iA622</strain>
    </source>
</reference>
<protein>
    <recommendedName>
        <fullName evidence="2">KAP NTPase domain-containing protein</fullName>
    </recommendedName>
</protein>
<feature type="transmembrane region" description="Helical" evidence="1">
    <location>
        <begin position="12"/>
        <end position="31"/>
    </location>
</feature>
<dbReference type="AlphaFoldDB" id="A0A6G1TXT6"/>
<dbReference type="RefSeq" id="WP_153122251.1">
    <property type="nucleotide sequence ID" value="NZ_VZCB01000028.1"/>
</dbReference>
<organism evidence="3 4">
    <name type="scientific">Segatella copri</name>
    <dbReference type="NCBI Taxonomy" id="165179"/>
    <lineage>
        <taxon>Bacteria</taxon>
        <taxon>Pseudomonadati</taxon>
        <taxon>Bacteroidota</taxon>
        <taxon>Bacteroidia</taxon>
        <taxon>Bacteroidales</taxon>
        <taxon>Prevotellaceae</taxon>
        <taxon>Segatella</taxon>
    </lineage>
</organism>
<dbReference type="OrthoDB" id="88903at2"/>
<keyword evidence="1" id="KW-0812">Transmembrane</keyword>
<evidence type="ECO:0000313" key="3">
    <source>
        <dbReference type="EMBL" id="MQN79976.1"/>
    </source>
</evidence>
<dbReference type="Proteomes" id="UP000480425">
    <property type="component" value="Unassembled WGS sequence"/>
</dbReference>
<accession>A0A6G1TXT6</accession>
<dbReference type="Gene3D" id="3.40.50.300">
    <property type="entry name" value="P-loop containing nucleotide triphosphate hydrolases"/>
    <property type="match status" value="1"/>
</dbReference>
<dbReference type="Pfam" id="PF07693">
    <property type="entry name" value="KAP_NTPase"/>
    <property type="match status" value="1"/>
</dbReference>
<proteinExistence type="predicted"/>
<feature type="transmembrane region" description="Helical" evidence="1">
    <location>
        <begin position="51"/>
        <end position="70"/>
    </location>
</feature>
<dbReference type="InterPro" id="IPR011646">
    <property type="entry name" value="KAP_P-loop"/>
</dbReference>
<evidence type="ECO:0000259" key="2">
    <source>
        <dbReference type="Pfam" id="PF07693"/>
    </source>
</evidence>
<dbReference type="EMBL" id="VZCB01000028">
    <property type="protein sequence ID" value="MQN79976.1"/>
    <property type="molecule type" value="Genomic_DNA"/>
</dbReference>
<dbReference type="InterPro" id="IPR027417">
    <property type="entry name" value="P-loop_NTPase"/>
</dbReference>
<sequence>MKLYSSKSDIWYYLVVYMEIMAVCLFGDILPSDSQAMIWCRSIFGQVHNSPSFYAFNFILLLTGAVYMLNKQMHRKVFRISKCVSYVTSILLVVVCSSKHPMAIEYLALAFSFLTCLLIFELNKLFVGAKESDIPNAGVEGFVADCSKQEDLQNVGWDKYAESLLTRLEGTNAVDGAFTVSLTGSWGTGNTTFLSYLKDHMHKNGLVYMDFNPWLSNSTETIIQDFFQALNSKLCEQGIELEDEIDEYVKLLFKWGNESLADKVSEVFPLGDGKDLSVLREELSSGLNLLDGKLYILIDDIDRLQGKEIFEVLKLIRNTADFNHIVYIVTCDKEYVLQSLQDQIKKPDEYLKKIFQLELKFPQYERYLLTHLFKTELLAHTHYDAGLQNQLNNLEMELGRDNIYLRDYLSIFRDAKRLVNIFMLNLDYIAKQGVVADFNIKELFLILLFEYTDEVGFNKFRENLWDIVYKKPSDPKYLELEDKKRLANYKFSGNSLRLLNALFPPLSWNTPKPKRNSIRREDKLLTYFSFRPYTYQMSLTDFTNLLKSSSPETIKSYVKNSNVGVFSKASSIYQMLDEQWLNGLDDNTIKNFFLLLTEWTEKYKSYTLDEVGSLYKDILLKSHIDENKVDLIKGILHEYFASIQEPLRGIYILQKILCKMIPCFAQQDGDGNEIFYPECIYSSEELHVMLSENARKFLNMVKPGIKDFLEESRLKSFVGCSVVYNESSSRPQFDSFPIENELITYFSQNKEHHDIRTFIEKFVIANYPGDNDKERIEAMTADIRKHFASIDFYRRFLQECFVHKDGDNTLDEYLKHNRLKAQN</sequence>
<dbReference type="SUPFAM" id="SSF52540">
    <property type="entry name" value="P-loop containing nucleoside triphosphate hydrolases"/>
    <property type="match status" value="1"/>
</dbReference>
<evidence type="ECO:0000313" key="4">
    <source>
        <dbReference type="Proteomes" id="UP000480425"/>
    </source>
</evidence>
<keyword evidence="1" id="KW-1133">Transmembrane helix</keyword>
<name>A0A6G1TXT6_9BACT</name>